<dbReference type="InterPro" id="IPR000182">
    <property type="entry name" value="GNAT_dom"/>
</dbReference>
<organism evidence="7 8">
    <name type="scientific">Hydrogenoanaerobacterium saccharovorans</name>
    <dbReference type="NCBI Taxonomy" id="474960"/>
    <lineage>
        <taxon>Bacteria</taxon>
        <taxon>Bacillati</taxon>
        <taxon>Bacillota</taxon>
        <taxon>Clostridia</taxon>
        <taxon>Eubacteriales</taxon>
        <taxon>Oscillospiraceae</taxon>
        <taxon>Hydrogenoanaerobacterium</taxon>
    </lineage>
</organism>
<dbReference type="InterPro" id="IPR006464">
    <property type="entry name" value="AcTrfase_RimI/Ard1"/>
</dbReference>
<dbReference type="NCBIfam" id="TIGR01575">
    <property type="entry name" value="rimI"/>
    <property type="match status" value="1"/>
</dbReference>
<dbReference type="InterPro" id="IPR016181">
    <property type="entry name" value="Acyl_CoA_acyltransferase"/>
</dbReference>
<comment type="similarity">
    <text evidence="1 5">Belongs to the acetyltransferase family. RimI subfamily.</text>
</comment>
<dbReference type="GO" id="GO:0005737">
    <property type="term" value="C:cytoplasm"/>
    <property type="evidence" value="ECO:0007669"/>
    <property type="project" value="UniProtKB-SubCell"/>
</dbReference>
<feature type="domain" description="N-acetyltransferase" evidence="6">
    <location>
        <begin position="8"/>
        <end position="152"/>
    </location>
</feature>
<reference evidence="7 8" key="1">
    <citation type="submission" date="2016-10" db="EMBL/GenBank/DDBJ databases">
        <authorList>
            <person name="de Groot N.N."/>
        </authorList>
    </citation>
    <scope>NUCLEOTIDE SEQUENCE [LARGE SCALE GENOMIC DNA]</scope>
    <source>
        <strain evidence="7 8">CGMCC 1.5070</strain>
    </source>
</reference>
<dbReference type="CDD" id="cd04301">
    <property type="entry name" value="NAT_SF"/>
    <property type="match status" value="1"/>
</dbReference>
<name>A0A1H8B921_9FIRM</name>
<comment type="subcellular location">
    <subcellularLocation>
        <location evidence="5">Cytoplasm</location>
    </subcellularLocation>
</comment>
<evidence type="ECO:0000256" key="2">
    <source>
        <dbReference type="ARBA" id="ARBA00022490"/>
    </source>
</evidence>
<accession>A0A1H8B921</accession>
<keyword evidence="3 7" id="KW-0808">Transferase</keyword>
<dbReference type="Gene3D" id="3.40.630.30">
    <property type="match status" value="1"/>
</dbReference>
<evidence type="ECO:0000259" key="6">
    <source>
        <dbReference type="PROSITE" id="PS51186"/>
    </source>
</evidence>
<dbReference type="InterPro" id="IPR050680">
    <property type="entry name" value="YpeA/RimI_acetyltransf"/>
</dbReference>
<evidence type="ECO:0000256" key="1">
    <source>
        <dbReference type="ARBA" id="ARBA00005395"/>
    </source>
</evidence>
<keyword evidence="4" id="KW-0012">Acyltransferase</keyword>
<evidence type="ECO:0000256" key="4">
    <source>
        <dbReference type="ARBA" id="ARBA00023315"/>
    </source>
</evidence>
<dbReference type="SUPFAM" id="SSF55729">
    <property type="entry name" value="Acyl-CoA N-acyltransferases (Nat)"/>
    <property type="match status" value="1"/>
</dbReference>
<dbReference type="EMBL" id="FOCG01000001">
    <property type="protein sequence ID" value="SEM79303.1"/>
    <property type="molecule type" value="Genomic_DNA"/>
</dbReference>
<protein>
    <recommendedName>
        <fullName evidence="5">[Ribosomal protein bS18]-alanine N-acetyltransferase</fullName>
        <ecNumber evidence="5">2.3.1.266</ecNumber>
    </recommendedName>
</protein>
<keyword evidence="8" id="KW-1185">Reference proteome</keyword>
<dbReference type="EC" id="2.3.1.266" evidence="5"/>
<dbReference type="Pfam" id="PF00583">
    <property type="entry name" value="Acetyltransf_1"/>
    <property type="match status" value="1"/>
</dbReference>
<dbReference type="Proteomes" id="UP000199158">
    <property type="component" value="Unassembled WGS sequence"/>
</dbReference>
<dbReference type="PANTHER" id="PTHR43420:SF44">
    <property type="entry name" value="ACETYLTRANSFERASE YPEA"/>
    <property type="match status" value="1"/>
</dbReference>
<sequence>MDIEGRSITITSMKPEHIERLAEIETECFSTPWSYESLAAELSNPLAVFLVAEYEGNLAGYVGMTQVIDEGYMANLAVTPKYRRHGVAHALLEELMQHAREQELSFITLEVRKSNEAARHLYESFEFEVAGERKQFYVNPVEDALIMTRTFK</sequence>
<keyword evidence="2 5" id="KW-0963">Cytoplasm</keyword>
<dbReference type="GO" id="GO:0008999">
    <property type="term" value="F:protein-N-terminal-alanine acetyltransferase activity"/>
    <property type="evidence" value="ECO:0007669"/>
    <property type="project" value="UniProtKB-EC"/>
</dbReference>
<dbReference type="PROSITE" id="PS51186">
    <property type="entry name" value="GNAT"/>
    <property type="match status" value="1"/>
</dbReference>
<gene>
    <name evidence="7" type="ORF">SAMN05216180_1780</name>
</gene>
<evidence type="ECO:0000313" key="8">
    <source>
        <dbReference type="Proteomes" id="UP000199158"/>
    </source>
</evidence>
<dbReference type="PANTHER" id="PTHR43420">
    <property type="entry name" value="ACETYLTRANSFERASE"/>
    <property type="match status" value="1"/>
</dbReference>
<comment type="function">
    <text evidence="5">Acetylates the N-terminal alanine of ribosomal protein bS18.</text>
</comment>
<comment type="catalytic activity">
    <reaction evidence="5">
        <text>N-terminal L-alanyl-[ribosomal protein bS18] + acetyl-CoA = N-terminal N(alpha)-acetyl-L-alanyl-[ribosomal protein bS18] + CoA + H(+)</text>
        <dbReference type="Rhea" id="RHEA:43756"/>
        <dbReference type="Rhea" id="RHEA-COMP:10676"/>
        <dbReference type="Rhea" id="RHEA-COMP:10677"/>
        <dbReference type="ChEBI" id="CHEBI:15378"/>
        <dbReference type="ChEBI" id="CHEBI:57287"/>
        <dbReference type="ChEBI" id="CHEBI:57288"/>
        <dbReference type="ChEBI" id="CHEBI:64718"/>
        <dbReference type="ChEBI" id="CHEBI:83683"/>
        <dbReference type="EC" id="2.3.1.266"/>
    </reaction>
</comment>
<evidence type="ECO:0000313" key="7">
    <source>
        <dbReference type="EMBL" id="SEM79303.1"/>
    </source>
</evidence>
<evidence type="ECO:0000256" key="5">
    <source>
        <dbReference type="RuleBase" id="RU363094"/>
    </source>
</evidence>
<proteinExistence type="inferred from homology"/>
<dbReference type="STRING" id="474960.SAMN05216180_1780"/>
<dbReference type="AlphaFoldDB" id="A0A1H8B921"/>
<evidence type="ECO:0000256" key="3">
    <source>
        <dbReference type="ARBA" id="ARBA00022679"/>
    </source>
</evidence>
<dbReference type="RefSeq" id="WP_242943107.1">
    <property type="nucleotide sequence ID" value="NZ_FOCG01000001.1"/>
</dbReference>